<feature type="signal peptide" evidence="3">
    <location>
        <begin position="1"/>
        <end position="24"/>
    </location>
</feature>
<dbReference type="PROSITE" id="PS51257">
    <property type="entry name" value="PROKAR_LIPOPROTEIN"/>
    <property type="match status" value="1"/>
</dbReference>
<organism evidence="4 5">
    <name type="scientific">Enterocloster aldenensis</name>
    <dbReference type="NCBI Taxonomy" id="358742"/>
    <lineage>
        <taxon>Bacteria</taxon>
        <taxon>Bacillati</taxon>
        <taxon>Bacillota</taxon>
        <taxon>Clostridia</taxon>
        <taxon>Lachnospirales</taxon>
        <taxon>Lachnospiraceae</taxon>
        <taxon>Enterocloster</taxon>
    </lineage>
</organism>
<dbReference type="InterPro" id="IPR042100">
    <property type="entry name" value="Bug_dom1"/>
</dbReference>
<gene>
    <name evidence="4" type="ORF">L0N08_09720</name>
</gene>
<feature type="region of interest" description="Disordered" evidence="2">
    <location>
        <begin position="43"/>
        <end position="65"/>
    </location>
</feature>
<evidence type="ECO:0000313" key="5">
    <source>
        <dbReference type="Proteomes" id="UP001299608"/>
    </source>
</evidence>
<dbReference type="CDD" id="cd07012">
    <property type="entry name" value="PBP2_Bug_TTT"/>
    <property type="match status" value="1"/>
</dbReference>
<evidence type="ECO:0000313" key="4">
    <source>
        <dbReference type="EMBL" id="MCG4745686.1"/>
    </source>
</evidence>
<evidence type="ECO:0000256" key="2">
    <source>
        <dbReference type="SAM" id="MobiDB-lite"/>
    </source>
</evidence>
<reference evidence="4" key="1">
    <citation type="submission" date="2022-01" db="EMBL/GenBank/DDBJ databases">
        <title>Collection of gut derived symbiotic bacterial strains cultured from healthy donors.</title>
        <authorList>
            <person name="Lin H."/>
            <person name="Kohout C."/>
            <person name="Waligurski E."/>
            <person name="Pamer E.G."/>
        </authorList>
    </citation>
    <scope>NUCLEOTIDE SEQUENCE</scope>
    <source>
        <strain evidence="4">DFI.6.55</strain>
    </source>
</reference>
<comment type="similarity">
    <text evidence="1">Belongs to the UPF0065 (bug) family.</text>
</comment>
<dbReference type="InterPro" id="IPR005064">
    <property type="entry name" value="BUG"/>
</dbReference>
<dbReference type="Gene3D" id="3.40.190.150">
    <property type="entry name" value="Bordetella uptake gene, domain 1"/>
    <property type="match status" value="1"/>
</dbReference>
<dbReference type="PIRSF" id="PIRSF017082">
    <property type="entry name" value="YflP"/>
    <property type="match status" value="1"/>
</dbReference>
<protein>
    <submittedName>
        <fullName evidence="4">Tripartite tricarboxylate transporter substrate binding protein</fullName>
    </submittedName>
</protein>
<dbReference type="AlphaFoldDB" id="A0AAW5BN70"/>
<dbReference type="RefSeq" id="WP_166460142.1">
    <property type="nucleotide sequence ID" value="NZ_JAJCID010000003.1"/>
</dbReference>
<feature type="compositionally biased region" description="Basic and acidic residues" evidence="2">
    <location>
        <begin position="49"/>
        <end position="62"/>
    </location>
</feature>
<dbReference type="Proteomes" id="UP001299608">
    <property type="component" value="Unassembled WGS sequence"/>
</dbReference>
<dbReference type="EMBL" id="JAKNGE010000010">
    <property type="protein sequence ID" value="MCG4745686.1"/>
    <property type="molecule type" value="Genomic_DNA"/>
</dbReference>
<dbReference type="Gene3D" id="3.40.190.10">
    <property type="entry name" value="Periplasmic binding protein-like II"/>
    <property type="match status" value="1"/>
</dbReference>
<dbReference type="PANTHER" id="PTHR42928:SF5">
    <property type="entry name" value="BLR1237 PROTEIN"/>
    <property type="match status" value="1"/>
</dbReference>
<keyword evidence="3" id="KW-0732">Signal</keyword>
<sequence length="353" mass="36887">MRRRGTKKLWVSVCAALMAAAVLCGCTKSGDGTKETSVKAAAETIKGPESGDKAGDKPEDKTAASAAYPEKEIQCIVTAAAGGGTDAMARAVCTPLEKTLGKAIVIINNGSASGLVGMGDIADADADGYTLGVFSNTDVANFVYGAGECDFTTEDFTYIAGLNTTGDILVLKKGTDMNGLEDFIQKAKEKPGEMTVALPSAIQNLSLDLMNEKMGIVTTGVVYEGGNKVLADLLGGHIEAGILSAKFISQAQEQDLNVLGIMLSERLGTFPDVPTFAEQGYGIANPAIRMLVGPKGLPDSVVDVLVENLKQGYDGEIRDSVSGIDEEPALLTGPELDAFLKEDFAMRKAMLTK</sequence>
<evidence type="ECO:0000256" key="3">
    <source>
        <dbReference type="SAM" id="SignalP"/>
    </source>
</evidence>
<comment type="caution">
    <text evidence="4">The sequence shown here is derived from an EMBL/GenBank/DDBJ whole genome shotgun (WGS) entry which is preliminary data.</text>
</comment>
<name>A0AAW5BN70_9FIRM</name>
<feature type="chain" id="PRO_5043319052" evidence="3">
    <location>
        <begin position="25"/>
        <end position="353"/>
    </location>
</feature>
<evidence type="ECO:0000256" key="1">
    <source>
        <dbReference type="ARBA" id="ARBA00006987"/>
    </source>
</evidence>
<dbReference type="PANTHER" id="PTHR42928">
    <property type="entry name" value="TRICARBOXYLATE-BINDING PROTEIN"/>
    <property type="match status" value="1"/>
</dbReference>
<dbReference type="Pfam" id="PF03401">
    <property type="entry name" value="TctC"/>
    <property type="match status" value="1"/>
</dbReference>
<accession>A0AAW5BN70</accession>
<proteinExistence type="inferred from homology"/>